<feature type="transmembrane region" description="Helical" evidence="1">
    <location>
        <begin position="167"/>
        <end position="186"/>
    </location>
</feature>
<reference evidence="2 3" key="1">
    <citation type="submission" date="2013-11" db="EMBL/GenBank/DDBJ databases">
        <title>Draft genome of the bovine lungworm Dictyocaulus viviparus.</title>
        <authorList>
            <person name="Mitreva M."/>
        </authorList>
    </citation>
    <scope>NUCLEOTIDE SEQUENCE [LARGE SCALE GENOMIC DNA]</scope>
    <source>
        <strain evidence="2 3">HannoverDv2000</strain>
    </source>
</reference>
<accession>A0A0D8Y8I4</accession>
<dbReference type="AlphaFoldDB" id="A0A0D8Y8I4"/>
<keyword evidence="1" id="KW-1133">Transmembrane helix</keyword>
<keyword evidence="1" id="KW-0812">Transmembrane</keyword>
<keyword evidence="1" id="KW-0472">Membrane</keyword>
<dbReference type="EMBL" id="KN716163">
    <property type="protein sequence ID" value="KJH52517.1"/>
    <property type="molecule type" value="Genomic_DNA"/>
</dbReference>
<name>A0A0D8Y8I4_DICVI</name>
<feature type="transmembrane region" description="Helical" evidence="1">
    <location>
        <begin position="93"/>
        <end position="111"/>
    </location>
</feature>
<organism evidence="2 3">
    <name type="scientific">Dictyocaulus viviparus</name>
    <name type="common">Bovine lungworm</name>
    <dbReference type="NCBI Taxonomy" id="29172"/>
    <lineage>
        <taxon>Eukaryota</taxon>
        <taxon>Metazoa</taxon>
        <taxon>Ecdysozoa</taxon>
        <taxon>Nematoda</taxon>
        <taxon>Chromadorea</taxon>
        <taxon>Rhabditida</taxon>
        <taxon>Rhabditina</taxon>
        <taxon>Rhabditomorpha</taxon>
        <taxon>Strongyloidea</taxon>
        <taxon>Metastrongylidae</taxon>
        <taxon>Dictyocaulus</taxon>
    </lineage>
</organism>
<proteinExistence type="predicted"/>
<gene>
    <name evidence="2" type="ORF">DICVIV_01227</name>
</gene>
<evidence type="ECO:0000313" key="2">
    <source>
        <dbReference type="EMBL" id="KJH52517.1"/>
    </source>
</evidence>
<dbReference type="STRING" id="29172.A0A0D8Y8I4"/>
<dbReference type="Proteomes" id="UP000053766">
    <property type="component" value="Unassembled WGS sequence"/>
</dbReference>
<feature type="transmembrane region" description="Helical" evidence="1">
    <location>
        <begin position="30"/>
        <end position="48"/>
    </location>
</feature>
<feature type="transmembrane region" description="Helical" evidence="1">
    <location>
        <begin position="136"/>
        <end position="155"/>
    </location>
</feature>
<protein>
    <submittedName>
        <fullName evidence="2">Uncharacterized protein</fullName>
    </submittedName>
</protein>
<evidence type="ECO:0000256" key="1">
    <source>
        <dbReference type="SAM" id="Phobius"/>
    </source>
</evidence>
<sequence length="276" mass="32071">MNISFGSLVKNTCYNHTTTRTFEKCQSQRHTVFLFVIFCVLRIVSYKFEKFLITRPTKCRAKSTLPGQHVGIALGIPFVARRMLPSAGVRSTVVLHFIVFILSSIAFFPYIKDLFCMGRLVVYAVQRKFYNANQDLILTFVALYIYMSIVLIEVLDVSIEIYCPQHLLGVPLLFPNINFPILLYYLHNFVLMYHKKMPPLVYEVIDEDCFIQLHRMRCICQKDCPELSYYARLTIAPSVATTKDRRSIEGKIMKVRNLRELKSCLSQVELTRIIEV</sequence>
<evidence type="ECO:0000313" key="3">
    <source>
        <dbReference type="Proteomes" id="UP000053766"/>
    </source>
</evidence>
<dbReference type="OrthoDB" id="5821563at2759"/>
<reference evidence="3" key="2">
    <citation type="journal article" date="2016" name="Sci. Rep.">
        <title>Dictyocaulus viviparus genome, variome and transcriptome elucidate lungworm biology and support future intervention.</title>
        <authorList>
            <person name="McNulty S.N."/>
            <person name="Strube C."/>
            <person name="Rosa B.A."/>
            <person name="Martin J.C."/>
            <person name="Tyagi R."/>
            <person name="Choi Y.J."/>
            <person name="Wang Q."/>
            <person name="Hallsworth Pepin K."/>
            <person name="Zhang X."/>
            <person name="Ozersky P."/>
            <person name="Wilson R.K."/>
            <person name="Sternberg P.W."/>
            <person name="Gasser R.B."/>
            <person name="Mitreva M."/>
        </authorList>
    </citation>
    <scope>NUCLEOTIDE SEQUENCE [LARGE SCALE GENOMIC DNA]</scope>
    <source>
        <strain evidence="3">HannoverDv2000</strain>
    </source>
</reference>
<keyword evidence="3" id="KW-1185">Reference proteome</keyword>